<dbReference type="EMBL" id="WMIB01000006">
    <property type="protein sequence ID" value="MTH53386.1"/>
    <property type="molecule type" value="Genomic_DNA"/>
</dbReference>
<dbReference type="AlphaFoldDB" id="A0A7X2V4R1"/>
<gene>
    <name evidence="5" type="ORF">GKZ89_08150</name>
</gene>
<sequence>MTNETIIQKTIDWIEDHLQEDISARDIASAAGFSKFHFHRIFQAAVGVSFSEYLRNRRMTSAAAALIHTDERIIDIALSCCFESQEVFTRAFKRVYQLPPGQYRKLMKELIAPKEEMKMEEPIKGWFLSGSNPYSYEMGTDTEIVHNGRKSGYLKSTAVTLAEGEFATMMQQFKADQYKGKRMRLSGFLRTKDVKIMAAFWMRVDSASEDILQFDNMSNRPIQGTANWNHYSIVLDVPENSASISFGIILSGTGCVWADGITFEEVDKSVSTTNAETQYVMLDNPVNLSFEEA</sequence>
<evidence type="ECO:0000313" key="5">
    <source>
        <dbReference type="EMBL" id="MTH53386.1"/>
    </source>
</evidence>
<protein>
    <submittedName>
        <fullName evidence="5">Helix-turn-helix domain-containing protein</fullName>
    </submittedName>
</protein>
<evidence type="ECO:0000256" key="1">
    <source>
        <dbReference type="ARBA" id="ARBA00023015"/>
    </source>
</evidence>
<dbReference type="Gene3D" id="2.60.120.260">
    <property type="entry name" value="Galactose-binding domain-like"/>
    <property type="match status" value="1"/>
</dbReference>
<dbReference type="RefSeq" id="WP_155111921.1">
    <property type="nucleotide sequence ID" value="NZ_WMIB01000006.1"/>
</dbReference>
<dbReference type="SUPFAM" id="SSF46689">
    <property type="entry name" value="Homeodomain-like"/>
    <property type="match status" value="2"/>
</dbReference>
<evidence type="ECO:0000256" key="2">
    <source>
        <dbReference type="ARBA" id="ARBA00023125"/>
    </source>
</evidence>
<keyword evidence="6" id="KW-1185">Reference proteome</keyword>
<comment type="caution">
    <text evidence="5">The sequence shown here is derived from an EMBL/GenBank/DDBJ whole genome shotgun (WGS) entry which is preliminary data.</text>
</comment>
<keyword evidence="3" id="KW-0804">Transcription</keyword>
<dbReference type="GO" id="GO:0043565">
    <property type="term" value="F:sequence-specific DNA binding"/>
    <property type="evidence" value="ECO:0007669"/>
    <property type="project" value="InterPro"/>
</dbReference>
<evidence type="ECO:0000256" key="3">
    <source>
        <dbReference type="ARBA" id="ARBA00023163"/>
    </source>
</evidence>
<accession>A0A7X2V4R1</accession>
<dbReference type="InterPro" id="IPR018060">
    <property type="entry name" value="HTH_AraC"/>
</dbReference>
<feature type="domain" description="HTH araC/xylS-type" evidence="4">
    <location>
        <begin position="8"/>
        <end position="106"/>
    </location>
</feature>
<dbReference type="PROSITE" id="PS01124">
    <property type="entry name" value="HTH_ARAC_FAMILY_2"/>
    <property type="match status" value="1"/>
</dbReference>
<proteinExistence type="predicted"/>
<name>A0A7X2V4R1_9BACI</name>
<keyword evidence="2" id="KW-0238">DNA-binding</keyword>
<dbReference type="InterPro" id="IPR009057">
    <property type="entry name" value="Homeodomain-like_sf"/>
</dbReference>
<dbReference type="GO" id="GO:0003700">
    <property type="term" value="F:DNA-binding transcription factor activity"/>
    <property type="evidence" value="ECO:0007669"/>
    <property type="project" value="InterPro"/>
</dbReference>
<dbReference type="OrthoDB" id="8365150at2"/>
<reference evidence="5 6" key="1">
    <citation type="journal article" date="2017" name="Int. J. Syst. Evol. Microbiol.">
        <title>Bacillus mangrovi sp. nov., isolated from a sediment sample from a mangrove forest.</title>
        <authorList>
            <person name="Gupta V."/>
            <person name="Singh P.K."/>
            <person name="Korpole S."/>
            <person name="Tanuku N.R.S."/>
            <person name="Pinnaka A.K."/>
        </authorList>
    </citation>
    <scope>NUCLEOTIDE SEQUENCE [LARGE SCALE GENOMIC DNA]</scope>
    <source>
        <strain evidence="5 6">KCTC 33872</strain>
    </source>
</reference>
<dbReference type="Gene3D" id="1.10.10.60">
    <property type="entry name" value="Homeodomain-like"/>
    <property type="match status" value="2"/>
</dbReference>
<dbReference type="Proteomes" id="UP000434639">
    <property type="component" value="Unassembled WGS sequence"/>
</dbReference>
<dbReference type="PANTHER" id="PTHR47504:SF6">
    <property type="entry name" value="ARAC-FAMILY TRANSCRIPTIONAL REGULATOR"/>
    <property type="match status" value="1"/>
</dbReference>
<dbReference type="SMART" id="SM00342">
    <property type="entry name" value="HTH_ARAC"/>
    <property type="match status" value="1"/>
</dbReference>
<organism evidence="5 6">
    <name type="scientific">Metabacillus mangrovi</name>
    <dbReference type="NCBI Taxonomy" id="1491830"/>
    <lineage>
        <taxon>Bacteria</taxon>
        <taxon>Bacillati</taxon>
        <taxon>Bacillota</taxon>
        <taxon>Bacilli</taxon>
        <taxon>Bacillales</taxon>
        <taxon>Bacillaceae</taxon>
        <taxon>Metabacillus</taxon>
    </lineage>
</organism>
<evidence type="ECO:0000313" key="6">
    <source>
        <dbReference type="Proteomes" id="UP000434639"/>
    </source>
</evidence>
<keyword evidence="1" id="KW-0805">Transcription regulation</keyword>
<dbReference type="InterPro" id="IPR050959">
    <property type="entry name" value="MarA-like"/>
</dbReference>
<dbReference type="PANTHER" id="PTHR47504">
    <property type="entry name" value="RIGHT ORIGIN-BINDING PROTEIN"/>
    <property type="match status" value="1"/>
</dbReference>
<evidence type="ECO:0000259" key="4">
    <source>
        <dbReference type="PROSITE" id="PS01124"/>
    </source>
</evidence>
<dbReference type="Pfam" id="PF12833">
    <property type="entry name" value="HTH_18"/>
    <property type="match status" value="1"/>
</dbReference>